<feature type="compositionally biased region" description="Polar residues" evidence="1">
    <location>
        <begin position="201"/>
        <end position="222"/>
    </location>
</feature>
<keyword evidence="3" id="KW-1185">Reference proteome</keyword>
<feature type="region of interest" description="Disordered" evidence="1">
    <location>
        <begin position="1"/>
        <end position="22"/>
    </location>
</feature>
<feature type="region of interest" description="Disordered" evidence="1">
    <location>
        <begin position="40"/>
        <end position="76"/>
    </location>
</feature>
<feature type="region of interest" description="Disordered" evidence="1">
    <location>
        <begin position="103"/>
        <end position="125"/>
    </location>
</feature>
<accession>A0ABD3IJR0</accession>
<dbReference type="Proteomes" id="UP001633002">
    <property type="component" value="Unassembled WGS sequence"/>
</dbReference>
<comment type="caution">
    <text evidence="2">The sequence shown here is derived from an EMBL/GenBank/DDBJ whole genome shotgun (WGS) entry which is preliminary data.</text>
</comment>
<gene>
    <name evidence="2" type="ORF">R1sor_020468</name>
</gene>
<organism evidence="2 3">
    <name type="scientific">Riccia sorocarpa</name>
    <dbReference type="NCBI Taxonomy" id="122646"/>
    <lineage>
        <taxon>Eukaryota</taxon>
        <taxon>Viridiplantae</taxon>
        <taxon>Streptophyta</taxon>
        <taxon>Embryophyta</taxon>
        <taxon>Marchantiophyta</taxon>
        <taxon>Marchantiopsida</taxon>
        <taxon>Marchantiidae</taxon>
        <taxon>Marchantiales</taxon>
        <taxon>Ricciaceae</taxon>
        <taxon>Riccia</taxon>
    </lineage>
</organism>
<sequence length="269" mass="29326">MPRDTIAKSRGGIAAFDDSPVSHNTRLGVAKKQTFNQFLSGIESQKDDNTMAEADDSVTPSGREGESPQIETSEGPFHSVANSLRTTGSLAFNLEKFLLESSPQTNVGNRTQGGGAVTPDSRSSSVIKQGILRSPMSKGIKLNLFGEDIGESGERFRAQTKSIFMREEPEGVHFCASEQGERVSEKGIVRTNLLAMLEVGQSSQVAPSPEGSNSGGRDQQISIFEEVSDRDRAPAESPKSGGVLRSRFDGIRSMERTYFDPYRNIYNRR</sequence>
<proteinExistence type="predicted"/>
<evidence type="ECO:0000313" key="2">
    <source>
        <dbReference type="EMBL" id="KAL3702446.1"/>
    </source>
</evidence>
<dbReference type="AlphaFoldDB" id="A0ABD3IJR0"/>
<reference evidence="2 3" key="1">
    <citation type="submission" date="2024-09" db="EMBL/GenBank/DDBJ databases">
        <title>Chromosome-scale assembly of Riccia sorocarpa.</title>
        <authorList>
            <person name="Paukszto L."/>
        </authorList>
    </citation>
    <scope>NUCLEOTIDE SEQUENCE [LARGE SCALE GENOMIC DNA]</scope>
    <source>
        <strain evidence="2">LP-2024</strain>
        <tissue evidence="2">Aerial parts of the thallus</tissue>
    </source>
</reference>
<protein>
    <submittedName>
        <fullName evidence="2">Uncharacterized protein</fullName>
    </submittedName>
</protein>
<feature type="region of interest" description="Disordered" evidence="1">
    <location>
        <begin position="201"/>
        <end position="247"/>
    </location>
</feature>
<evidence type="ECO:0000313" key="3">
    <source>
        <dbReference type="Proteomes" id="UP001633002"/>
    </source>
</evidence>
<name>A0ABD3IJR0_9MARC</name>
<evidence type="ECO:0000256" key="1">
    <source>
        <dbReference type="SAM" id="MobiDB-lite"/>
    </source>
</evidence>
<dbReference type="EMBL" id="JBJQOH010000001">
    <property type="protein sequence ID" value="KAL3702446.1"/>
    <property type="molecule type" value="Genomic_DNA"/>
</dbReference>